<dbReference type="Gene3D" id="3.40.50.300">
    <property type="entry name" value="P-loop containing nucleotide triphosphate hydrolases"/>
    <property type="match status" value="1"/>
</dbReference>
<accession>A0A5B1LN87</accession>
<dbReference type="Proteomes" id="UP000325003">
    <property type="component" value="Unassembled WGS sequence"/>
</dbReference>
<dbReference type="AlphaFoldDB" id="A0A5B1LN87"/>
<keyword evidence="2" id="KW-1185">Reference proteome</keyword>
<reference evidence="1 2" key="2">
    <citation type="submission" date="2019-09" db="EMBL/GenBank/DDBJ databases">
        <authorList>
            <person name="Jin C."/>
        </authorList>
    </citation>
    <scope>NUCLEOTIDE SEQUENCE [LARGE SCALE GENOMIC DNA]</scope>
    <source>
        <strain evidence="1 2">BN130099</strain>
    </source>
</reference>
<dbReference type="EMBL" id="VUJV01000001">
    <property type="protein sequence ID" value="KAA1421077.1"/>
    <property type="molecule type" value="Genomic_DNA"/>
</dbReference>
<comment type="caution">
    <text evidence="1">The sequence shown here is derived from an EMBL/GenBank/DDBJ whole genome shotgun (WGS) entry which is preliminary data.</text>
</comment>
<dbReference type="SUPFAM" id="SSF52540">
    <property type="entry name" value="P-loop containing nucleoside triphosphate hydrolases"/>
    <property type="match status" value="1"/>
</dbReference>
<evidence type="ECO:0000313" key="1">
    <source>
        <dbReference type="EMBL" id="KAA1421077.1"/>
    </source>
</evidence>
<sequence length="377" mass="41416">MSVTGPDPAQRVVLHVGTPKSGTTFLQRALWRNRDELETLGVVAAGKRHYDMFHAAIELRQSHDFWGRSPEQIDGTWQRLCDGARAYPGTTVMSHELLGAAKREQVDTGLAALEGLDVHLVVTARDLGRQVASDWQERVKNGNPVTFSDFCANVGLERQNGFWRNQHLVGIFDRWARAIPPENVHLVVGPPSGAAPDVLWRRFGDAIGFDASAIDPTKDESTANQTLGAVQVAVLRRVNEELGGRIPQPMYSRVVKRVFAQSILAGQSSAPAQCPPELVERLGQIAKRQNSRFVKRGYRIHGDLDELVPLQSSGPWVDPDAVDPELEAAAAVAAICELLVDRAEPEPEADPGLVPTARRVSGRLRRRIARSQPKGEL</sequence>
<dbReference type="RefSeq" id="WP_149726537.1">
    <property type="nucleotide sequence ID" value="NZ_VUJV01000001.1"/>
</dbReference>
<dbReference type="InterPro" id="IPR027417">
    <property type="entry name" value="P-loop_NTPase"/>
</dbReference>
<reference evidence="1 2" key="1">
    <citation type="submission" date="2019-09" db="EMBL/GenBank/DDBJ databases">
        <title>Nocardioides panacisoli sp. nov., isolated from the soil of a ginseng field.</title>
        <authorList>
            <person name="Cho C."/>
        </authorList>
    </citation>
    <scope>NUCLEOTIDE SEQUENCE [LARGE SCALE GENOMIC DNA]</scope>
    <source>
        <strain evidence="1 2">BN130099</strain>
    </source>
</reference>
<evidence type="ECO:0008006" key="3">
    <source>
        <dbReference type="Google" id="ProtNLM"/>
    </source>
</evidence>
<evidence type="ECO:0000313" key="2">
    <source>
        <dbReference type="Proteomes" id="UP000325003"/>
    </source>
</evidence>
<proteinExistence type="predicted"/>
<protein>
    <recommendedName>
        <fullName evidence="3">Sulfotransferase family protein</fullName>
    </recommendedName>
</protein>
<organism evidence="1 2">
    <name type="scientific">Nocardioides humilatus</name>
    <dbReference type="NCBI Taxonomy" id="2607660"/>
    <lineage>
        <taxon>Bacteria</taxon>
        <taxon>Bacillati</taxon>
        <taxon>Actinomycetota</taxon>
        <taxon>Actinomycetes</taxon>
        <taxon>Propionibacteriales</taxon>
        <taxon>Nocardioidaceae</taxon>
        <taxon>Nocardioides</taxon>
    </lineage>
</organism>
<gene>
    <name evidence="1" type="ORF">F0U44_01765</name>
</gene>
<name>A0A5B1LN87_9ACTN</name>